<dbReference type="RefSeq" id="WP_262599584.1">
    <property type="nucleotide sequence ID" value="NZ_CP103300.1"/>
</dbReference>
<name>A0ABY6GWH7_9GAMM</name>
<reference evidence="1" key="1">
    <citation type="submission" date="2022-10" db="EMBL/GenBank/DDBJ databases">
        <title>Completed Genome Sequence of two octocoral isolated bacterium, Endozoicomonas euniceicola EF212T and Endozoicomonas gorgoniicola PS125T.</title>
        <authorList>
            <person name="Chiou Y.-J."/>
            <person name="Chen Y.-H."/>
        </authorList>
    </citation>
    <scope>NUCLEOTIDE SEQUENCE</scope>
    <source>
        <strain evidence="1">EF212</strain>
    </source>
</reference>
<dbReference type="Proteomes" id="UP001163255">
    <property type="component" value="Chromosome"/>
</dbReference>
<proteinExistence type="predicted"/>
<keyword evidence="2" id="KW-1185">Reference proteome</keyword>
<evidence type="ECO:0000313" key="1">
    <source>
        <dbReference type="EMBL" id="UYM17121.1"/>
    </source>
</evidence>
<evidence type="ECO:0000313" key="2">
    <source>
        <dbReference type="Proteomes" id="UP001163255"/>
    </source>
</evidence>
<sequence>MITPPLSQNRPMTDIADVLKPAPLSVWAGRVIKVATETVCEVTAQNPLAGSEQTPLQVSKTVAEKTENEDLPVKNEQLLCQAISGQAPPDDFKSQMSRHIDFYTSDSMVPYAIEEKRISKFFGEMPFYVARHPGCLSYTYGAIKAKKFKILMEALNECREKFPDNIISVGSGSALAESTFGMIPGKKVHCFDAEPTKLYSMNINQASIPEDMDTILPEDCSKTMLMLNYPRGYIGETLKEFANRGGKAVFMTLDNSLQWQHFKFEPDGGKTAIAEIHKLLQEKKSTDFVIELSDGNYTEQVFAENKYVVRKGPTKVVYFNRPENDENFEFALKLAREAGIYPQRLVENKCVHNYGPTYAVCFNGPENFQSALERASERAGIPMEVETYASVPWNTLNELQTFVPWNTPIESQTFNSPWL</sequence>
<accession>A0ABY6GWH7</accession>
<evidence type="ECO:0008006" key="3">
    <source>
        <dbReference type="Google" id="ProtNLM"/>
    </source>
</evidence>
<organism evidence="1 2">
    <name type="scientific">Endozoicomonas euniceicola</name>
    <dbReference type="NCBI Taxonomy" id="1234143"/>
    <lineage>
        <taxon>Bacteria</taxon>
        <taxon>Pseudomonadati</taxon>
        <taxon>Pseudomonadota</taxon>
        <taxon>Gammaproteobacteria</taxon>
        <taxon>Oceanospirillales</taxon>
        <taxon>Endozoicomonadaceae</taxon>
        <taxon>Endozoicomonas</taxon>
    </lineage>
</organism>
<dbReference type="EMBL" id="CP103300">
    <property type="protein sequence ID" value="UYM17121.1"/>
    <property type="molecule type" value="Genomic_DNA"/>
</dbReference>
<protein>
    <recommendedName>
        <fullName evidence="3">Class I SAM-dependent methyltransferase</fullName>
    </recommendedName>
</protein>
<gene>
    <name evidence="1" type="ORF">NX720_04140</name>
</gene>